<evidence type="ECO:0000256" key="3">
    <source>
        <dbReference type="ARBA" id="ARBA00022475"/>
    </source>
</evidence>
<evidence type="ECO:0000313" key="10">
    <source>
        <dbReference type="Proteomes" id="UP001596378"/>
    </source>
</evidence>
<comment type="subcellular location">
    <subcellularLocation>
        <location evidence="1 7">Cell membrane</location>
        <topology evidence="1 7">Multi-pass membrane protein</topology>
    </subcellularLocation>
</comment>
<feature type="transmembrane region" description="Helical" evidence="7">
    <location>
        <begin position="7"/>
        <end position="31"/>
    </location>
</feature>
<keyword evidence="3" id="KW-1003">Cell membrane</keyword>
<evidence type="ECO:0000256" key="6">
    <source>
        <dbReference type="ARBA" id="ARBA00023136"/>
    </source>
</evidence>
<evidence type="ECO:0000313" key="9">
    <source>
        <dbReference type="EMBL" id="MFC7149824.1"/>
    </source>
</evidence>
<feature type="transmembrane region" description="Helical" evidence="7">
    <location>
        <begin position="71"/>
        <end position="92"/>
    </location>
</feature>
<dbReference type="PANTHER" id="PTHR30193:SF37">
    <property type="entry name" value="INNER MEMBRANE ABC TRANSPORTER PERMEASE PROTEIN YCJO"/>
    <property type="match status" value="1"/>
</dbReference>
<evidence type="ECO:0000256" key="5">
    <source>
        <dbReference type="ARBA" id="ARBA00022989"/>
    </source>
</evidence>
<dbReference type="EMBL" id="JBHTAI010000008">
    <property type="protein sequence ID" value="MFC7149824.1"/>
    <property type="molecule type" value="Genomic_DNA"/>
</dbReference>
<protein>
    <submittedName>
        <fullName evidence="9">Carbohydrate ABC transporter permease</fullName>
    </submittedName>
</protein>
<feature type="transmembrane region" description="Helical" evidence="7">
    <location>
        <begin position="260"/>
        <end position="284"/>
    </location>
</feature>
<dbReference type="Proteomes" id="UP001596378">
    <property type="component" value="Unassembled WGS sequence"/>
</dbReference>
<dbReference type="SUPFAM" id="SSF161098">
    <property type="entry name" value="MetI-like"/>
    <property type="match status" value="1"/>
</dbReference>
<evidence type="ECO:0000259" key="8">
    <source>
        <dbReference type="PROSITE" id="PS50928"/>
    </source>
</evidence>
<dbReference type="Gene3D" id="1.10.3720.10">
    <property type="entry name" value="MetI-like"/>
    <property type="match status" value="1"/>
</dbReference>
<keyword evidence="4 7" id="KW-0812">Transmembrane</keyword>
<dbReference type="InterPro" id="IPR051393">
    <property type="entry name" value="ABC_transporter_permease"/>
</dbReference>
<reference evidence="10" key="1">
    <citation type="journal article" date="2019" name="Int. J. Syst. Evol. Microbiol.">
        <title>The Global Catalogue of Microorganisms (GCM) 10K type strain sequencing project: providing services to taxonomists for standard genome sequencing and annotation.</title>
        <authorList>
            <consortium name="The Broad Institute Genomics Platform"/>
            <consortium name="The Broad Institute Genome Sequencing Center for Infectious Disease"/>
            <person name="Wu L."/>
            <person name="Ma J."/>
        </authorList>
    </citation>
    <scope>NUCLEOTIDE SEQUENCE [LARGE SCALE GENOMIC DNA]</scope>
    <source>
        <strain evidence="10">KCTC 12907</strain>
    </source>
</reference>
<evidence type="ECO:0000256" key="1">
    <source>
        <dbReference type="ARBA" id="ARBA00004651"/>
    </source>
</evidence>
<feature type="transmembrane region" description="Helical" evidence="7">
    <location>
        <begin position="104"/>
        <end position="124"/>
    </location>
</feature>
<dbReference type="PROSITE" id="PS50928">
    <property type="entry name" value="ABC_TM1"/>
    <property type="match status" value="1"/>
</dbReference>
<feature type="transmembrane region" description="Helical" evidence="7">
    <location>
        <begin position="164"/>
        <end position="183"/>
    </location>
</feature>
<sequence>MTAKHKSWFIFIGLLPATALFLLFVITPIFWSMYYGFFNWSGIGSAKFIGFDNYIEIGQSPIFWKALKNNLIVVAASVLGQVPLALLIALLLTRSSFFHRFVRAAVFLPMVLSSVVIGMIWQYIYHPQIGILNFALEKLGLDSLKAQWLGDPAIAIYSLIPPLIWNYVGLYLLLFMAALSNIPSEVNDAAKIDGAAGWVKLGKVTLPMIWGTVQTAVVLCIAGSLKVFDMIFIMTGGGPAHATEVLATYMYNNTFSIYRYGYGSAVSTVMILISFTIIVVSQLIMRRDNSVS</sequence>
<keyword evidence="5 7" id="KW-1133">Transmembrane helix</keyword>
<evidence type="ECO:0000256" key="2">
    <source>
        <dbReference type="ARBA" id="ARBA00022448"/>
    </source>
</evidence>
<evidence type="ECO:0000256" key="4">
    <source>
        <dbReference type="ARBA" id="ARBA00022692"/>
    </source>
</evidence>
<dbReference type="InterPro" id="IPR035906">
    <property type="entry name" value="MetI-like_sf"/>
</dbReference>
<dbReference type="PANTHER" id="PTHR30193">
    <property type="entry name" value="ABC TRANSPORTER PERMEASE PROTEIN"/>
    <property type="match status" value="1"/>
</dbReference>
<feature type="domain" description="ABC transmembrane type-1" evidence="8">
    <location>
        <begin position="67"/>
        <end position="281"/>
    </location>
</feature>
<keyword evidence="6 7" id="KW-0472">Membrane</keyword>
<comment type="caution">
    <text evidence="9">The sequence shown here is derived from an EMBL/GenBank/DDBJ whole genome shotgun (WGS) entry which is preliminary data.</text>
</comment>
<keyword evidence="10" id="KW-1185">Reference proteome</keyword>
<dbReference type="Pfam" id="PF00528">
    <property type="entry name" value="BPD_transp_1"/>
    <property type="match status" value="1"/>
</dbReference>
<name>A0ABW2FD28_9BACL</name>
<evidence type="ECO:0000256" key="7">
    <source>
        <dbReference type="RuleBase" id="RU363032"/>
    </source>
</evidence>
<dbReference type="CDD" id="cd06261">
    <property type="entry name" value="TM_PBP2"/>
    <property type="match status" value="1"/>
</dbReference>
<dbReference type="InterPro" id="IPR000515">
    <property type="entry name" value="MetI-like"/>
</dbReference>
<comment type="similarity">
    <text evidence="7">Belongs to the binding-protein-dependent transport system permease family.</text>
</comment>
<keyword evidence="2 7" id="KW-0813">Transport</keyword>
<organism evidence="9 10">
    <name type="scientific">Cohnella cellulosilytica</name>
    <dbReference type="NCBI Taxonomy" id="986710"/>
    <lineage>
        <taxon>Bacteria</taxon>
        <taxon>Bacillati</taxon>
        <taxon>Bacillota</taxon>
        <taxon>Bacilli</taxon>
        <taxon>Bacillales</taxon>
        <taxon>Paenibacillaceae</taxon>
        <taxon>Cohnella</taxon>
    </lineage>
</organism>
<gene>
    <name evidence="9" type="ORF">ACFQMJ_14965</name>
</gene>
<proteinExistence type="inferred from homology"/>
<accession>A0ABW2FD28</accession>
<dbReference type="RefSeq" id="WP_378049317.1">
    <property type="nucleotide sequence ID" value="NZ_JBHMDN010000020.1"/>
</dbReference>